<comment type="caution">
    <text evidence="2">The sequence shown here is derived from an EMBL/GenBank/DDBJ whole genome shotgun (WGS) entry which is preliminary data.</text>
</comment>
<reference evidence="2" key="2">
    <citation type="submission" date="2020-09" db="EMBL/GenBank/DDBJ databases">
        <authorList>
            <person name="Sun Q."/>
            <person name="Zhou Y."/>
        </authorList>
    </citation>
    <scope>NUCLEOTIDE SEQUENCE</scope>
    <source>
        <strain evidence="2">CGMCC 4.7201</strain>
    </source>
</reference>
<organism evidence="2 3">
    <name type="scientific">Wenjunlia tyrosinilytica</name>
    <dbReference type="NCBI Taxonomy" id="1544741"/>
    <lineage>
        <taxon>Bacteria</taxon>
        <taxon>Bacillati</taxon>
        <taxon>Actinomycetota</taxon>
        <taxon>Actinomycetes</taxon>
        <taxon>Kitasatosporales</taxon>
        <taxon>Streptomycetaceae</taxon>
        <taxon>Wenjunlia</taxon>
    </lineage>
</organism>
<evidence type="ECO:0000313" key="2">
    <source>
        <dbReference type="EMBL" id="GGO99256.1"/>
    </source>
</evidence>
<reference evidence="2" key="1">
    <citation type="journal article" date="2014" name="Int. J. Syst. Evol. Microbiol.">
        <title>Complete genome sequence of Corynebacterium casei LMG S-19264T (=DSM 44701T), isolated from a smear-ripened cheese.</title>
        <authorList>
            <consortium name="US DOE Joint Genome Institute (JGI-PGF)"/>
            <person name="Walter F."/>
            <person name="Albersmeier A."/>
            <person name="Kalinowski J."/>
            <person name="Ruckert C."/>
        </authorList>
    </citation>
    <scope>NUCLEOTIDE SEQUENCE</scope>
    <source>
        <strain evidence="2">CGMCC 4.7201</strain>
    </source>
</reference>
<gene>
    <name evidence="2" type="ORF">GCM10012280_65300</name>
</gene>
<protein>
    <submittedName>
        <fullName evidence="2">Uncharacterized protein</fullName>
    </submittedName>
</protein>
<name>A0A917ZZW9_9ACTN</name>
<evidence type="ECO:0000256" key="1">
    <source>
        <dbReference type="SAM" id="MobiDB-lite"/>
    </source>
</evidence>
<feature type="region of interest" description="Disordered" evidence="1">
    <location>
        <begin position="91"/>
        <end position="114"/>
    </location>
</feature>
<dbReference type="AlphaFoldDB" id="A0A917ZZW9"/>
<evidence type="ECO:0000313" key="3">
    <source>
        <dbReference type="Proteomes" id="UP000641932"/>
    </source>
</evidence>
<dbReference type="EMBL" id="BMMS01000043">
    <property type="protein sequence ID" value="GGO99256.1"/>
    <property type="molecule type" value="Genomic_DNA"/>
</dbReference>
<sequence>MPPAAVAVTNAGFTLRQSPAQLAVYASYHYSMEHTWDQPAHPSAADYSDPSPLEDHQLPEVAALREQGWELATEERLFGFLPHVWAEAAPHMGPRPVHPLHPRVPDPASRRTRG</sequence>
<accession>A0A917ZZW9</accession>
<keyword evidence="3" id="KW-1185">Reference proteome</keyword>
<dbReference type="Proteomes" id="UP000641932">
    <property type="component" value="Unassembled WGS sequence"/>
</dbReference>
<proteinExistence type="predicted"/>